<feature type="compositionally biased region" description="Polar residues" evidence="1">
    <location>
        <begin position="50"/>
        <end position="65"/>
    </location>
</feature>
<dbReference type="AlphaFoldDB" id="O62357"/>
<dbReference type="RefSeq" id="NP_493002.1">
    <property type="nucleotide sequence ID" value="NM_060601.1"/>
</dbReference>
<dbReference type="WormBase" id="T02G6.3">
    <property type="protein sequence ID" value="CE28072"/>
    <property type="gene ID" value="WBGene00011386"/>
</dbReference>
<sequence>MVENFLTRLASKKVAPVPPAPKDPSKKKKKKPGTGKRGKSKKLSDFLIEQKTQTLDETFEQSTRPQLKPKAVPKRQGGKGFDITISPDKTQATMEEPVPVKKGNVQVTVPEKSKIRQAGQDFHERALKDFEEELTDDWMKDLDENRKSKKNKVIGEGKLK</sequence>
<dbReference type="GeneID" id="187998"/>
<dbReference type="KEGG" id="cel:CELE_T02G6.3"/>
<proteinExistence type="predicted"/>
<dbReference type="InParanoid" id="O62357"/>
<gene>
    <name evidence="2" type="ORF">CELE_T02G6.3</name>
    <name evidence="2 4" type="ORF">T02G6.3</name>
</gene>
<dbReference type="AGR" id="WB:WBGene00011386"/>
<dbReference type="CTD" id="187998"/>
<dbReference type="HOGENOM" id="CLU_1653697_0_0_1"/>
<dbReference type="SMR" id="O62357"/>
<reference evidence="2 3" key="1">
    <citation type="journal article" date="1998" name="Science">
        <title>Genome sequence of the nematode C. elegans: a platform for investigating biology.</title>
        <authorList>
            <consortium name="The C. elegans sequencing consortium"/>
            <person name="Sulson J.E."/>
            <person name="Waterston R."/>
        </authorList>
    </citation>
    <scope>NUCLEOTIDE SEQUENCE [LARGE SCALE GENOMIC DNA]</scope>
    <source>
        <strain evidence="2 3">Bristol N2</strain>
    </source>
</reference>
<dbReference type="PIR" id="T24375">
    <property type="entry name" value="T24375"/>
</dbReference>
<keyword evidence="3" id="KW-1185">Reference proteome</keyword>
<organism evidence="2 3">
    <name type="scientific">Caenorhabditis elegans</name>
    <dbReference type="NCBI Taxonomy" id="6239"/>
    <lineage>
        <taxon>Eukaryota</taxon>
        <taxon>Metazoa</taxon>
        <taxon>Ecdysozoa</taxon>
        <taxon>Nematoda</taxon>
        <taxon>Chromadorea</taxon>
        <taxon>Rhabditida</taxon>
        <taxon>Rhabditina</taxon>
        <taxon>Rhabditomorpha</taxon>
        <taxon>Rhabditoidea</taxon>
        <taxon>Rhabditidae</taxon>
        <taxon>Peloderinae</taxon>
        <taxon>Caenorhabditis</taxon>
    </lineage>
</organism>
<dbReference type="UCSC" id="T02G6.3">
    <property type="organism name" value="c. elegans"/>
</dbReference>
<evidence type="ECO:0000256" key="1">
    <source>
        <dbReference type="SAM" id="MobiDB-lite"/>
    </source>
</evidence>
<dbReference type="Proteomes" id="UP000001940">
    <property type="component" value="Chromosome I"/>
</dbReference>
<feature type="region of interest" description="Disordered" evidence="1">
    <location>
        <begin position="1"/>
        <end position="105"/>
    </location>
</feature>
<dbReference type="OrthoDB" id="10683693at2759"/>
<dbReference type="STRING" id="6239.T02G6.3.1"/>
<name>O62357_CAEEL</name>
<dbReference type="PaxDb" id="6239-T02G6.3"/>
<accession>O62357</accession>
<feature type="compositionally biased region" description="Basic residues" evidence="1">
    <location>
        <begin position="25"/>
        <end position="41"/>
    </location>
</feature>
<feature type="region of interest" description="Disordered" evidence="1">
    <location>
        <begin position="139"/>
        <end position="160"/>
    </location>
</feature>
<protein>
    <submittedName>
        <fullName evidence="2">Stm1_N domain-containing protein</fullName>
    </submittedName>
</protein>
<evidence type="ECO:0000313" key="4">
    <source>
        <dbReference type="WormBase" id="T02G6.3"/>
    </source>
</evidence>
<dbReference type="Bgee" id="WBGene00011386">
    <property type="expression patterns" value="Expressed in adult organism"/>
</dbReference>
<evidence type="ECO:0000313" key="2">
    <source>
        <dbReference type="EMBL" id="CAB04672.2"/>
    </source>
</evidence>
<dbReference type="EMBL" id="BX284601">
    <property type="protein sequence ID" value="CAB04672.2"/>
    <property type="molecule type" value="Genomic_DNA"/>
</dbReference>
<evidence type="ECO:0000313" key="3">
    <source>
        <dbReference type="Proteomes" id="UP000001940"/>
    </source>
</evidence>